<feature type="transmembrane region" description="Helical" evidence="1">
    <location>
        <begin position="185"/>
        <end position="207"/>
    </location>
</feature>
<keyword evidence="1" id="KW-0812">Transmembrane</keyword>
<feature type="transmembrane region" description="Helical" evidence="1">
    <location>
        <begin position="103"/>
        <end position="123"/>
    </location>
</feature>
<reference evidence="2" key="1">
    <citation type="submission" date="2021-09" db="EMBL/GenBank/DDBJ databases">
        <authorList>
            <consortium name="AG Swart"/>
            <person name="Singh M."/>
            <person name="Singh A."/>
            <person name="Seah K."/>
            <person name="Emmerich C."/>
        </authorList>
    </citation>
    <scope>NUCLEOTIDE SEQUENCE</scope>
    <source>
        <strain evidence="2">ATCC30299</strain>
    </source>
</reference>
<dbReference type="AlphaFoldDB" id="A0AAU9JYP0"/>
<evidence type="ECO:0000313" key="3">
    <source>
        <dbReference type="Proteomes" id="UP001162131"/>
    </source>
</evidence>
<protein>
    <submittedName>
        <fullName evidence="2">Uncharacterized protein</fullName>
    </submittedName>
</protein>
<gene>
    <name evidence="2" type="ORF">BSTOLATCC_MIC51207</name>
</gene>
<dbReference type="Proteomes" id="UP001162131">
    <property type="component" value="Unassembled WGS sequence"/>
</dbReference>
<feature type="transmembrane region" description="Helical" evidence="1">
    <location>
        <begin position="16"/>
        <end position="37"/>
    </location>
</feature>
<accession>A0AAU9JYP0</accession>
<evidence type="ECO:0000313" key="2">
    <source>
        <dbReference type="EMBL" id="CAG9330626.1"/>
    </source>
</evidence>
<keyword evidence="1" id="KW-0472">Membrane</keyword>
<proteinExistence type="predicted"/>
<keyword evidence="3" id="KW-1185">Reference proteome</keyword>
<feature type="transmembrane region" description="Helical" evidence="1">
    <location>
        <begin position="135"/>
        <end position="154"/>
    </location>
</feature>
<sequence length="251" mass="29254">MPFIEIPKIFRLDYRIWWIIFFVSQILIFALMLGSIFTTKWVQLDPSIIKGGLLYQKEFVGATVNKYYWDVYDKECEGYHKFSLCKLVKDLGVAGRCFAAFEWIGFFFLLVWIGYFVNFVMKCGNFRCFWPHRPYCEAITVVVCHYLATIVWLANSHAEFKSDCKWDGNKRDIPTICAEDGPNTALFLMIFLPIVVTVFICVFQVAYKDLLAERERIEGQPVQMSGYIPPVQYAPQGYQASQQYPVLQGQR</sequence>
<name>A0AAU9JYP0_9CILI</name>
<dbReference type="EMBL" id="CAJZBQ010000051">
    <property type="protein sequence ID" value="CAG9330626.1"/>
    <property type="molecule type" value="Genomic_DNA"/>
</dbReference>
<comment type="caution">
    <text evidence="2">The sequence shown here is derived from an EMBL/GenBank/DDBJ whole genome shotgun (WGS) entry which is preliminary data.</text>
</comment>
<organism evidence="2 3">
    <name type="scientific">Blepharisma stoltei</name>
    <dbReference type="NCBI Taxonomy" id="1481888"/>
    <lineage>
        <taxon>Eukaryota</taxon>
        <taxon>Sar</taxon>
        <taxon>Alveolata</taxon>
        <taxon>Ciliophora</taxon>
        <taxon>Postciliodesmatophora</taxon>
        <taxon>Heterotrichea</taxon>
        <taxon>Heterotrichida</taxon>
        <taxon>Blepharismidae</taxon>
        <taxon>Blepharisma</taxon>
    </lineage>
</organism>
<evidence type="ECO:0000256" key="1">
    <source>
        <dbReference type="SAM" id="Phobius"/>
    </source>
</evidence>
<keyword evidence="1" id="KW-1133">Transmembrane helix</keyword>